<sequence>MVNAIRVKFPNLTNSKTSHDSASGEKLVSCREGRTKKEMAMMRQKSCVDKIRTYSEGGGYKTAKYASVGGFLMEKRGKPPSDYSSSKITPVEVKGCVTALPALQAPESTKPGPDYYAGITYVASLGIYVPRSKRDELVLKLAPRVNDLQNELQVWTGWANQKVKQATSRLLKDQPELKALRKEKEEAEELRK</sequence>
<proteinExistence type="predicted"/>
<name>A0A8S9QN83_BRACR</name>
<accession>A0A8S9QN83</accession>
<gene>
    <name evidence="1" type="ORF">F2Q69_00021593</name>
</gene>
<organism evidence="1 2">
    <name type="scientific">Brassica cretica</name>
    <name type="common">Mustard</name>
    <dbReference type="NCBI Taxonomy" id="69181"/>
    <lineage>
        <taxon>Eukaryota</taxon>
        <taxon>Viridiplantae</taxon>
        <taxon>Streptophyta</taxon>
        <taxon>Embryophyta</taxon>
        <taxon>Tracheophyta</taxon>
        <taxon>Spermatophyta</taxon>
        <taxon>Magnoliopsida</taxon>
        <taxon>eudicotyledons</taxon>
        <taxon>Gunneridae</taxon>
        <taxon>Pentapetalae</taxon>
        <taxon>rosids</taxon>
        <taxon>malvids</taxon>
        <taxon>Brassicales</taxon>
        <taxon>Brassicaceae</taxon>
        <taxon>Brassiceae</taxon>
        <taxon>Brassica</taxon>
    </lineage>
</organism>
<dbReference type="EMBL" id="QGKX02001290">
    <property type="protein sequence ID" value="KAF3541272.1"/>
    <property type="molecule type" value="Genomic_DNA"/>
</dbReference>
<dbReference type="AlphaFoldDB" id="A0A8S9QN83"/>
<dbReference type="Proteomes" id="UP000712600">
    <property type="component" value="Unassembled WGS sequence"/>
</dbReference>
<evidence type="ECO:0000313" key="2">
    <source>
        <dbReference type="Proteomes" id="UP000712600"/>
    </source>
</evidence>
<dbReference type="PANTHER" id="PTHR46405:SF4">
    <property type="entry name" value="E3 UBIQUITIN-PROTEIN LIGASE RF298-RELATED"/>
    <property type="match status" value="1"/>
</dbReference>
<comment type="caution">
    <text evidence="1">The sequence shown here is derived from an EMBL/GenBank/DDBJ whole genome shotgun (WGS) entry which is preliminary data.</text>
</comment>
<reference evidence="1" key="1">
    <citation type="submission" date="2019-12" db="EMBL/GenBank/DDBJ databases">
        <title>Genome sequencing and annotation of Brassica cretica.</title>
        <authorList>
            <person name="Studholme D.J."/>
            <person name="Sarris P."/>
        </authorList>
    </citation>
    <scope>NUCLEOTIDE SEQUENCE</scope>
    <source>
        <strain evidence="1">PFS-109/04</strain>
        <tissue evidence="1">Leaf</tissue>
    </source>
</reference>
<dbReference type="PANTHER" id="PTHR46405">
    <property type="entry name" value="OS05G0141500 PROTEIN"/>
    <property type="match status" value="1"/>
</dbReference>
<dbReference type="InterPro" id="IPR046934">
    <property type="entry name" value="PIR2-like"/>
</dbReference>
<protein>
    <submittedName>
        <fullName evidence="1">Uncharacterized protein</fullName>
    </submittedName>
</protein>
<evidence type="ECO:0000313" key="1">
    <source>
        <dbReference type="EMBL" id="KAF3541272.1"/>
    </source>
</evidence>